<keyword evidence="2" id="KW-1185">Reference proteome</keyword>
<proteinExistence type="predicted"/>
<gene>
    <name evidence="1" type="ORF">RISW2_07440</name>
</gene>
<evidence type="ECO:0000313" key="1">
    <source>
        <dbReference type="EMBL" id="ETX30640.1"/>
    </source>
</evidence>
<comment type="caution">
    <text evidence="1">The sequence shown here is derived from an EMBL/GenBank/DDBJ whole genome shotgun (WGS) entry which is preliminary data.</text>
</comment>
<dbReference type="AlphaFoldDB" id="X7FCU9"/>
<name>X7FCU9_9RHOB</name>
<organism evidence="1 2">
    <name type="scientific">Roseivivax isoporae LMG 25204</name>
    <dbReference type="NCBI Taxonomy" id="1449351"/>
    <lineage>
        <taxon>Bacteria</taxon>
        <taxon>Pseudomonadati</taxon>
        <taxon>Pseudomonadota</taxon>
        <taxon>Alphaproteobacteria</taxon>
        <taxon>Rhodobacterales</taxon>
        <taxon>Roseobacteraceae</taxon>
        <taxon>Roseivivax</taxon>
    </lineage>
</organism>
<dbReference type="eggNOG" id="ENOG5032PE7">
    <property type="taxonomic scope" value="Bacteria"/>
</dbReference>
<dbReference type="EMBL" id="JAME01000002">
    <property type="protein sequence ID" value="ETX30640.1"/>
    <property type="molecule type" value="Genomic_DNA"/>
</dbReference>
<protein>
    <submittedName>
        <fullName evidence="1">Uncharacterized protein</fullName>
    </submittedName>
</protein>
<evidence type="ECO:0000313" key="2">
    <source>
        <dbReference type="Proteomes" id="UP000023430"/>
    </source>
</evidence>
<sequence>MTSLFSTFRTRIEKRAAYRRTLRELRAAPLDVRLDLDIAGDEKAVARSAIYG</sequence>
<dbReference type="Proteomes" id="UP000023430">
    <property type="component" value="Unassembled WGS sequence"/>
</dbReference>
<dbReference type="RefSeq" id="WP_164490719.1">
    <property type="nucleotide sequence ID" value="NZ_JAME01000002.1"/>
</dbReference>
<accession>X7FCU9</accession>
<reference evidence="1 2" key="1">
    <citation type="submission" date="2014-01" db="EMBL/GenBank/DDBJ databases">
        <title>Roseivivax isoporae LMG 25204 Genome Sequencing.</title>
        <authorList>
            <person name="Lai Q."/>
            <person name="Li G."/>
            <person name="Shao Z."/>
        </authorList>
    </citation>
    <scope>NUCLEOTIDE SEQUENCE [LARGE SCALE GENOMIC DNA]</scope>
    <source>
        <strain evidence="1 2">LMG 25204</strain>
    </source>
</reference>